<feature type="region of interest" description="Disordered" evidence="3">
    <location>
        <begin position="848"/>
        <end position="879"/>
    </location>
</feature>
<feature type="repeat" description="WD" evidence="2">
    <location>
        <begin position="52"/>
        <end position="93"/>
    </location>
</feature>
<proteinExistence type="predicted"/>
<dbReference type="OrthoDB" id="75172at2759"/>
<feature type="region of interest" description="Disordered" evidence="3">
    <location>
        <begin position="578"/>
        <end position="601"/>
    </location>
</feature>
<evidence type="ECO:0000256" key="1">
    <source>
        <dbReference type="ARBA" id="ARBA00022737"/>
    </source>
</evidence>
<dbReference type="AlphaFoldDB" id="A0A061J2D5"/>
<dbReference type="Proteomes" id="UP000031737">
    <property type="component" value="Unassembled WGS sequence"/>
</dbReference>
<protein>
    <submittedName>
        <fullName evidence="4">Uncharacterized protein</fullName>
    </submittedName>
</protein>
<dbReference type="SMART" id="SM00320">
    <property type="entry name" value="WD40"/>
    <property type="match status" value="6"/>
</dbReference>
<dbReference type="InterPro" id="IPR001680">
    <property type="entry name" value="WD40_rpt"/>
</dbReference>
<feature type="region of interest" description="Disordered" evidence="3">
    <location>
        <begin position="641"/>
        <end position="683"/>
    </location>
</feature>
<evidence type="ECO:0000313" key="4">
    <source>
        <dbReference type="EMBL" id="ESL08480.1"/>
    </source>
</evidence>
<evidence type="ECO:0000256" key="2">
    <source>
        <dbReference type="PROSITE-ProRule" id="PRU00221"/>
    </source>
</evidence>
<accession>A0A061J2D5</accession>
<feature type="region of interest" description="Disordered" evidence="3">
    <location>
        <begin position="1139"/>
        <end position="1171"/>
    </location>
</feature>
<dbReference type="EMBL" id="AUPL01003817">
    <property type="protein sequence ID" value="ESL08480.1"/>
    <property type="molecule type" value="Genomic_DNA"/>
</dbReference>
<sequence length="1171" mass="127864">MLAGLVDSVSCSLFHHSRLREDVLLLATVVGEVRFYVIPKASHRVLSPYVVVRLHEKSINKMSFLFDNNSLLTASDDGSVKMTSLETGALLRVFFSSGAGQHSAVHDFAVNTQWRLLVTVGPERYGVVWDFSHDAPLAILDAHNSPCRCCAVHMKQNQIFTAGIDGSIFIFDRQGYRLMQVINLHNVHPQCIVYDEIRMRLLCLASHPYYHGKQRHTAFTCSNKYQGHMASMVGVIYTKTYDLIVTIDVEGLVMTWKGSNGAPIFAFQLKDFSDSAVMNAARLSAFTLDGLERRLLTGFQNGAVAVWNLVNGQTTNVITAATESFATTTLRPEVTSLGSLMRDGNTFLFFAAAGHLFSTSESSTFTIASATKWKVPEGYGDILFMLPVSLQILVCGTSSGALFFYHVMAEGQVGSALWVTELTEAPHRPLSILSERRRSDGHSSIVTSRIMAIFPLHAVGPHILMVVHADGTVVLWHTLRRLLMESVSVRKAFPTGIGETGLTSMAIDDTNQCFVFADDRGNIHVCSLQLQAVPDKGSLRPARMPHIQSRTGRPMADWPGSPFNSAMLAEFFMNSDAEKRKNSAGQANEKQQSNGMEQEVDEEKTPYVFTRFCQDYAFHCGFSSVSGVCIVNARRPRASGAVTTTTARKEAALSQPNVEMEKQAPESLTQGETRPRATDSHGQTLDVAVSETPTSHLCSEDIIVVSSGADNFTRVFTLDGMVVGECGMNTWTLGKESTYGFLGVKSAKRLSAHNNCLQLVDFLQETPSEGKNHLVGSRGTRLPRGALRAGGLQGDMLSTSDFSTYHSTTDTLEPSAVAMMQCAAGTAPPEGDQVELVTLQPLSAELREWADGGQPSPQSQDYSRRRSLPQTKAISPDEAVTLSTHIRSRRLKEEFFQGLVKSEFIPELRGLPTADTEEDSTVSRAQPDAARSPKAVVRIKQSIESSLAISSASNPNNDNINNTRTGFVNAAVAGNNLPEEALSSPEARSHAPPVFVPGGSSSQLSRATKTQSGTVAWKWELRGTVDTGLLQAPASCPTRQSAVFTNTTLSAEDESQRQDLIQEHLEAQRRMLLSLGRADPVLENLMSRGSPLPNGKPFFEVGKRGSGAQLLATRRAHTFGMMETRDRIARITSRLQLCPITPMPPPSGIGPREDVTTVKDGKKDTHRATYL</sequence>
<organism evidence="4 5">
    <name type="scientific">Trypanosoma rangeli SC58</name>
    <dbReference type="NCBI Taxonomy" id="429131"/>
    <lineage>
        <taxon>Eukaryota</taxon>
        <taxon>Discoba</taxon>
        <taxon>Euglenozoa</taxon>
        <taxon>Kinetoplastea</taxon>
        <taxon>Metakinetoplastina</taxon>
        <taxon>Trypanosomatida</taxon>
        <taxon>Trypanosomatidae</taxon>
        <taxon>Trypanosoma</taxon>
        <taxon>Herpetosoma</taxon>
    </lineage>
</organism>
<dbReference type="PANTHER" id="PTHR44324">
    <property type="entry name" value="WD40 REPEAT DOMAIN 95"/>
    <property type="match status" value="1"/>
</dbReference>
<keyword evidence="5" id="KW-1185">Reference proteome</keyword>
<dbReference type="PROSITE" id="PS50082">
    <property type="entry name" value="WD_REPEATS_2"/>
    <property type="match status" value="1"/>
</dbReference>
<feature type="region of interest" description="Disordered" evidence="3">
    <location>
        <begin position="910"/>
        <end position="934"/>
    </location>
</feature>
<dbReference type="Pfam" id="PF00400">
    <property type="entry name" value="WD40"/>
    <property type="match status" value="2"/>
</dbReference>
<feature type="compositionally biased region" description="Polar residues" evidence="3">
    <location>
        <begin position="583"/>
        <end position="596"/>
    </location>
</feature>
<comment type="caution">
    <text evidence="4">The sequence shown here is derived from an EMBL/GenBank/DDBJ whole genome shotgun (WGS) entry which is preliminary data.</text>
</comment>
<reference evidence="4 5" key="1">
    <citation type="submission" date="2013-07" db="EMBL/GenBank/DDBJ databases">
        <authorList>
            <person name="Stoco P.H."/>
            <person name="Wagner G."/>
            <person name="Gerber A."/>
            <person name="Zaha A."/>
            <person name="Thompson C."/>
            <person name="Bartholomeu D.C."/>
            <person name="Luckemeyer D.D."/>
            <person name="Bahia D."/>
            <person name="Loreto E."/>
            <person name="Prestes E.B."/>
            <person name="Lima F.M."/>
            <person name="Rodrigues-Luiz G."/>
            <person name="Vallejo G.A."/>
            <person name="Filho J.F."/>
            <person name="Monteiro K.M."/>
            <person name="Tyler K.M."/>
            <person name="de Almeida L.G."/>
            <person name="Ortiz M.F."/>
            <person name="Siervo M.A."/>
            <person name="de Moraes M.H."/>
            <person name="Cunha O.L."/>
            <person name="Mendonca-Neto R."/>
            <person name="Silva R."/>
            <person name="Teixeira S.M."/>
            <person name="Murta S.M."/>
            <person name="Sincero T.C."/>
            <person name="Mendes T.A."/>
            <person name="Urmenyi T.P."/>
            <person name="Silva V.G."/>
            <person name="da Rocha W.D."/>
            <person name="Andersson B."/>
            <person name="Romanha A.J."/>
            <person name="Steindel M."/>
            <person name="de Vasconcelos A.T."/>
            <person name="Grisard E.C."/>
        </authorList>
    </citation>
    <scope>NUCLEOTIDE SEQUENCE [LARGE SCALE GENOMIC DNA]</scope>
    <source>
        <strain evidence="4 5">SC58</strain>
    </source>
</reference>
<dbReference type="VEuPathDB" id="TriTrypDB:TRSC58_03817"/>
<feature type="compositionally biased region" description="Polar residues" evidence="3">
    <location>
        <begin position="999"/>
        <end position="1009"/>
    </location>
</feature>
<keyword evidence="2" id="KW-0853">WD repeat</keyword>
<evidence type="ECO:0000256" key="3">
    <source>
        <dbReference type="SAM" id="MobiDB-lite"/>
    </source>
</evidence>
<evidence type="ECO:0000313" key="5">
    <source>
        <dbReference type="Proteomes" id="UP000031737"/>
    </source>
</evidence>
<feature type="region of interest" description="Disordered" evidence="3">
    <location>
        <begin position="981"/>
        <end position="1009"/>
    </location>
</feature>
<name>A0A061J2D5_TRYRA</name>
<feature type="compositionally biased region" description="Basic and acidic residues" evidence="3">
    <location>
        <begin position="1151"/>
        <end position="1171"/>
    </location>
</feature>
<dbReference type="PANTHER" id="PTHR44324:SF5">
    <property type="entry name" value="EF-HAND DOMAIN-CONTAINING PROTEIN"/>
    <property type="match status" value="1"/>
</dbReference>
<dbReference type="Gene3D" id="2.130.10.10">
    <property type="entry name" value="YVTN repeat-like/Quinoprotein amine dehydrogenase"/>
    <property type="match status" value="2"/>
</dbReference>
<dbReference type="SUPFAM" id="SSF50978">
    <property type="entry name" value="WD40 repeat-like"/>
    <property type="match status" value="1"/>
</dbReference>
<dbReference type="InterPro" id="IPR051242">
    <property type="entry name" value="WD-EF-hand_domain"/>
</dbReference>
<dbReference type="InterPro" id="IPR036322">
    <property type="entry name" value="WD40_repeat_dom_sf"/>
</dbReference>
<keyword evidence="1" id="KW-0677">Repeat</keyword>
<gene>
    <name evidence="4" type="ORF">TRSC58_03817</name>
</gene>
<dbReference type="InterPro" id="IPR015943">
    <property type="entry name" value="WD40/YVTN_repeat-like_dom_sf"/>
</dbReference>